<dbReference type="Proteomes" id="UP000237061">
    <property type="component" value="Unassembled WGS sequence"/>
</dbReference>
<gene>
    <name evidence="2" type="ORF">CVS27_11090</name>
</gene>
<accession>A0A2S3ZWK1</accession>
<reference evidence="2 3" key="1">
    <citation type="submission" date="2018-01" db="EMBL/GenBank/DDBJ databases">
        <title>Arthrobacter sp. nov., from glaciers in China.</title>
        <authorList>
            <person name="Liu Q."/>
            <person name="Xin Y.-H."/>
        </authorList>
    </citation>
    <scope>NUCLEOTIDE SEQUENCE [LARGE SCALE GENOMIC DNA]</scope>
    <source>
        <strain evidence="2 3">HLT2-12-2</strain>
    </source>
</reference>
<protein>
    <submittedName>
        <fullName evidence="2">Uncharacterized protein</fullName>
    </submittedName>
</protein>
<sequence length="133" mass="14433">MTTDYSDFARDLADAAKVFARSLRDANDAPTHPDIELGAQHLDAIENDLYDLYDIDEDEVVEIPGIPGVLAESAAVARQVVGIVVDRLQGIGWEDAMTDLEEVVDRVKKAGFDAPEPSSLEWFGDDVPDDGSA</sequence>
<organism evidence="2 3">
    <name type="scientific">Arthrobacter glacialis</name>
    <dbReference type="NCBI Taxonomy" id="1664"/>
    <lineage>
        <taxon>Bacteria</taxon>
        <taxon>Bacillati</taxon>
        <taxon>Actinomycetota</taxon>
        <taxon>Actinomycetes</taxon>
        <taxon>Micrococcales</taxon>
        <taxon>Micrococcaceae</taxon>
        <taxon>Arthrobacter</taxon>
    </lineage>
</organism>
<evidence type="ECO:0000313" key="2">
    <source>
        <dbReference type="EMBL" id="POH73444.1"/>
    </source>
</evidence>
<dbReference type="RefSeq" id="WP_103465793.1">
    <property type="nucleotide sequence ID" value="NZ_PPXC01000007.1"/>
</dbReference>
<dbReference type="AlphaFoldDB" id="A0A2S3ZWK1"/>
<evidence type="ECO:0000256" key="1">
    <source>
        <dbReference type="SAM" id="MobiDB-lite"/>
    </source>
</evidence>
<proteinExistence type="predicted"/>
<evidence type="ECO:0000313" key="3">
    <source>
        <dbReference type="Proteomes" id="UP000237061"/>
    </source>
</evidence>
<name>A0A2S3ZWK1_ARTGL</name>
<comment type="caution">
    <text evidence="2">The sequence shown here is derived from an EMBL/GenBank/DDBJ whole genome shotgun (WGS) entry which is preliminary data.</text>
</comment>
<feature type="compositionally biased region" description="Acidic residues" evidence="1">
    <location>
        <begin position="123"/>
        <end position="133"/>
    </location>
</feature>
<keyword evidence="3" id="KW-1185">Reference proteome</keyword>
<feature type="region of interest" description="Disordered" evidence="1">
    <location>
        <begin position="113"/>
        <end position="133"/>
    </location>
</feature>
<dbReference type="EMBL" id="PPXC01000007">
    <property type="protein sequence ID" value="POH73444.1"/>
    <property type="molecule type" value="Genomic_DNA"/>
</dbReference>